<accession>A0A6C1B803</accession>
<dbReference type="AlphaFoldDB" id="A0A6C1B803"/>
<reference evidence="1 2" key="1">
    <citation type="submission" date="2020-02" db="EMBL/GenBank/DDBJ databases">
        <title>Nitrogenibacter mangrovi gen. nov., sp. nov. isolated from mangrove sediment, a denitrifying betaproteobacterium.</title>
        <authorList>
            <person name="Liao H."/>
            <person name="Tian Y."/>
        </authorList>
    </citation>
    <scope>NUCLEOTIDE SEQUENCE [LARGE SCALE GENOMIC DNA]</scope>
    <source>
        <strain evidence="1 2">M9-3-2</strain>
    </source>
</reference>
<protein>
    <recommendedName>
        <fullName evidence="3">HAD family hydrolase</fullName>
    </recommendedName>
</protein>
<name>A0A6C1B803_9RHOO</name>
<evidence type="ECO:0000313" key="1">
    <source>
        <dbReference type="EMBL" id="QID18848.1"/>
    </source>
</evidence>
<organism evidence="1 2">
    <name type="scientific">Nitrogeniibacter mangrovi</name>
    <dbReference type="NCBI Taxonomy" id="2016596"/>
    <lineage>
        <taxon>Bacteria</taxon>
        <taxon>Pseudomonadati</taxon>
        <taxon>Pseudomonadota</taxon>
        <taxon>Betaproteobacteria</taxon>
        <taxon>Rhodocyclales</taxon>
        <taxon>Zoogloeaceae</taxon>
        <taxon>Nitrogeniibacter</taxon>
    </lineage>
</organism>
<dbReference type="KEGG" id="azq:G3580_15195"/>
<dbReference type="EMBL" id="CP048836">
    <property type="protein sequence ID" value="QID18848.1"/>
    <property type="molecule type" value="Genomic_DNA"/>
</dbReference>
<dbReference type="RefSeq" id="WP_173766903.1">
    <property type="nucleotide sequence ID" value="NZ_CP048836.1"/>
</dbReference>
<proteinExistence type="predicted"/>
<dbReference type="Pfam" id="PF18143">
    <property type="entry name" value="HAD_SAK_2"/>
    <property type="match status" value="1"/>
</dbReference>
<gene>
    <name evidence="1" type="ORF">G3580_15195</name>
</gene>
<keyword evidence="2" id="KW-1185">Reference proteome</keyword>
<evidence type="ECO:0008006" key="3">
    <source>
        <dbReference type="Google" id="ProtNLM"/>
    </source>
</evidence>
<evidence type="ECO:0000313" key="2">
    <source>
        <dbReference type="Proteomes" id="UP000501991"/>
    </source>
</evidence>
<dbReference type="Proteomes" id="UP000501991">
    <property type="component" value="Chromosome"/>
</dbReference>
<sequence>MSHPDTYVFLDFDGVTHPWRDVEDFRSLPLIEQVAREFDELRFVITSDWRTLYSLPRLRTRFAEDVRERVIGTTPLILPRAGGGLYGLREHEARSWLAKHARQSQRWFAIDDAPGNWPTRARLILTDFKQGFMDEDAARMRQMAQAMREGAWDEAQADERPGFWPRFAFGGGLA</sequence>